<dbReference type="SMART" id="SM00066">
    <property type="entry name" value="GAL4"/>
    <property type="match status" value="1"/>
</dbReference>
<dbReference type="RefSeq" id="XP_040783857.1">
    <property type="nucleotide sequence ID" value="XM_040933942.1"/>
</dbReference>
<evidence type="ECO:0000256" key="2">
    <source>
        <dbReference type="ARBA" id="ARBA00023163"/>
    </source>
</evidence>
<evidence type="ECO:0000313" key="6">
    <source>
        <dbReference type="EMBL" id="KAF1841294.1"/>
    </source>
</evidence>
<dbReference type="InterPro" id="IPR001138">
    <property type="entry name" value="Zn2Cys6_DnaBD"/>
</dbReference>
<accession>A0A9P4L4G6</accession>
<proteinExistence type="predicted"/>
<evidence type="ECO:0000313" key="7">
    <source>
        <dbReference type="Proteomes" id="UP000800039"/>
    </source>
</evidence>
<dbReference type="SUPFAM" id="SSF57701">
    <property type="entry name" value="Zn2/Cys6 DNA-binding domain"/>
    <property type="match status" value="1"/>
</dbReference>
<dbReference type="CDD" id="cd12148">
    <property type="entry name" value="fungal_TF_MHR"/>
    <property type="match status" value="1"/>
</dbReference>
<dbReference type="PROSITE" id="PS00463">
    <property type="entry name" value="ZN2_CY6_FUNGAL_1"/>
    <property type="match status" value="1"/>
</dbReference>
<protein>
    <recommendedName>
        <fullName evidence="5">Zn(2)-C6 fungal-type domain-containing protein</fullName>
    </recommendedName>
</protein>
<dbReference type="GO" id="GO:0000981">
    <property type="term" value="F:DNA-binding transcription factor activity, RNA polymerase II-specific"/>
    <property type="evidence" value="ECO:0007669"/>
    <property type="project" value="InterPro"/>
</dbReference>
<organism evidence="6 7">
    <name type="scientific">Cucurbitaria berberidis CBS 394.84</name>
    <dbReference type="NCBI Taxonomy" id="1168544"/>
    <lineage>
        <taxon>Eukaryota</taxon>
        <taxon>Fungi</taxon>
        <taxon>Dikarya</taxon>
        <taxon>Ascomycota</taxon>
        <taxon>Pezizomycotina</taxon>
        <taxon>Dothideomycetes</taxon>
        <taxon>Pleosporomycetidae</taxon>
        <taxon>Pleosporales</taxon>
        <taxon>Pleosporineae</taxon>
        <taxon>Cucurbitariaceae</taxon>
        <taxon>Cucurbitaria</taxon>
    </lineage>
</organism>
<gene>
    <name evidence="6" type="ORF">K460DRAFT_369334</name>
</gene>
<feature type="region of interest" description="Disordered" evidence="4">
    <location>
        <begin position="1"/>
        <end position="21"/>
    </location>
</feature>
<feature type="domain" description="Zn(2)-C6 fungal-type" evidence="5">
    <location>
        <begin position="29"/>
        <end position="60"/>
    </location>
</feature>
<evidence type="ECO:0000256" key="4">
    <source>
        <dbReference type="SAM" id="MobiDB-lite"/>
    </source>
</evidence>
<keyword evidence="2" id="KW-0804">Transcription</keyword>
<sequence>MDQPENEAEYSTSPEADTKRRKLRKGTKSCWHCKKRKVKCIFDATSETVCIACRRRGAACIGQDQPEGELQLQAESNGDTVLSRIQRVEGLLEQLVEVSHNVKRDIALAAPRLPAHKRSGYFTPNSDYQSHGDHQFHGSLDVSPQSCAVNTPAESCIRTSNVAGRMTDESRKVSEELVKAFPSQQDIDIFCKLDYITTFYCHQWFTKSGDRPEHEAFQFVNDIAKIPDPSTTPLVLVAKRMIIFALFLQYFRSQYTCSLEEDPVVVMERLVDTAVRLVTTNDRIVGCIEGLECVILEGVFHFNGGNLRRAWLAFRKAMVFAQLMKIDHPNPPPAKFLDASAQMNPKFMWFRIVYMDSHLSLMLGLPHGGHETNMENEIPGEKPGCKLERVHTLIARRIIDRNRREPFLRDFTTTRELDRELLSVTKALPDRYWSPPNFTTLQPNTQEAFWETMRLSNQLHHYNLVHLLHLPYLLRCDKENSYHAYAKITCVNACREILTRFIRFRQFNRHMVTIFCRTGDFFALMAGMTILLAHIDSHRLEVEDWRAHQRIGDRAMVGQLLENLDEMGKHTNDSLTHKSAEQLRCLLEVESGAARGEGHSAHNALSRLEEHSGELQLSIPYFGIIKIGREGITKNWPTDPNVPQPVPADIPGSVHVANHLLSAAGFGEALYQDAQAGPFLAIPDVQSMTVSQTALAISSPEENIHQQQLQFPGLAASIDDWAFQGVDAAFFDTLTRGTVGEN</sequence>
<dbReference type="AlphaFoldDB" id="A0A9P4L4G6"/>
<evidence type="ECO:0000259" key="5">
    <source>
        <dbReference type="PROSITE" id="PS00463"/>
    </source>
</evidence>
<reference evidence="6" key="1">
    <citation type="submission" date="2020-01" db="EMBL/GenBank/DDBJ databases">
        <authorList>
            <consortium name="DOE Joint Genome Institute"/>
            <person name="Haridas S."/>
            <person name="Albert R."/>
            <person name="Binder M."/>
            <person name="Bloem J."/>
            <person name="Labutti K."/>
            <person name="Salamov A."/>
            <person name="Andreopoulos B."/>
            <person name="Baker S.E."/>
            <person name="Barry K."/>
            <person name="Bills G."/>
            <person name="Bluhm B.H."/>
            <person name="Cannon C."/>
            <person name="Castanera R."/>
            <person name="Culley D.E."/>
            <person name="Daum C."/>
            <person name="Ezra D."/>
            <person name="Gonzalez J.B."/>
            <person name="Henrissat B."/>
            <person name="Kuo A."/>
            <person name="Liang C."/>
            <person name="Lipzen A."/>
            <person name="Lutzoni F."/>
            <person name="Magnuson J."/>
            <person name="Mondo S."/>
            <person name="Nolan M."/>
            <person name="Ohm R."/>
            <person name="Pangilinan J."/>
            <person name="Park H.-J."/>
            <person name="Ramirez L."/>
            <person name="Alfaro M."/>
            <person name="Sun H."/>
            <person name="Tritt A."/>
            <person name="Yoshinaga Y."/>
            <person name="Zwiers L.-H."/>
            <person name="Turgeon B.G."/>
            <person name="Goodwin S.B."/>
            <person name="Spatafora J.W."/>
            <person name="Crous P.W."/>
            <person name="Grigoriev I.V."/>
        </authorList>
    </citation>
    <scope>NUCLEOTIDE SEQUENCE</scope>
    <source>
        <strain evidence="6">CBS 394.84</strain>
    </source>
</reference>
<dbReference type="GeneID" id="63851193"/>
<evidence type="ECO:0000256" key="3">
    <source>
        <dbReference type="ARBA" id="ARBA00023242"/>
    </source>
</evidence>
<dbReference type="Proteomes" id="UP000800039">
    <property type="component" value="Unassembled WGS sequence"/>
</dbReference>
<dbReference type="PANTHER" id="PTHR47840:SF1">
    <property type="entry name" value="ZN(II)2CYS6 TRANSCRIPTION FACTOR (EUROFUNG)"/>
    <property type="match status" value="1"/>
</dbReference>
<dbReference type="OrthoDB" id="5392779at2759"/>
<keyword evidence="3" id="KW-0539">Nucleus</keyword>
<dbReference type="Gene3D" id="4.10.240.10">
    <property type="entry name" value="Zn(2)-C6 fungal-type DNA-binding domain"/>
    <property type="match status" value="1"/>
</dbReference>
<keyword evidence="7" id="KW-1185">Reference proteome</keyword>
<evidence type="ECO:0000256" key="1">
    <source>
        <dbReference type="ARBA" id="ARBA00023015"/>
    </source>
</evidence>
<name>A0A9P4L4G6_9PLEO</name>
<dbReference type="EMBL" id="ML976618">
    <property type="protein sequence ID" value="KAF1841294.1"/>
    <property type="molecule type" value="Genomic_DNA"/>
</dbReference>
<dbReference type="Pfam" id="PF00172">
    <property type="entry name" value="Zn_clus"/>
    <property type="match status" value="1"/>
</dbReference>
<keyword evidence="1" id="KW-0805">Transcription regulation</keyword>
<dbReference type="CDD" id="cd00067">
    <property type="entry name" value="GAL4"/>
    <property type="match status" value="1"/>
</dbReference>
<comment type="caution">
    <text evidence="6">The sequence shown here is derived from an EMBL/GenBank/DDBJ whole genome shotgun (WGS) entry which is preliminary data.</text>
</comment>
<dbReference type="InterPro" id="IPR036864">
    <property type="entry name" value="Zn2-C6_fun-type_DNA-bd_sf"/>
</dbReference>
<dbReference type="PANTHER" id="PTHR47840">
    <property type="entry name" value="ZN(II)2CYS6 TRANSCRIPTION FACTOR (EUROFUNG)-RELATED"/>
    <property type="match status" value="1"/>
</dbReference>
<dbReference type="GO" id="GO:0008270">
    <property type="term" value="F:zinc ion binding"/>
    <property type="evidence" value="ECO:0007669"/>
    <property type="project" value="InterPro"/>
</dbReference>